<dbReference type="Gene3D" id="3.40.50.80">
    <property type="entry name" value="Nucleotide-binding domain of ferredoxin-NADP reductase (FNR) module"/>
    <property type="match status" value="1"/>
</dbReference>
<dbReference type="FunFam" id="3.40.50.80:FF:000088">
    <property type="entry name" value="Ferric-chelate reductase, putative"/>
    <property type="match status" value="1"/>
</dbReference>
<accession>A0A2I1CK93</accession>
<dbReference type="SFLD" id="SFLDG01168">
    <property type="entry name" value="Ferric_reductase_subgroup_(FRE"/>
    <property type="match status" value="1"/>
</dbReference>
<sequence>MGVELGGPGVDHSHPGYPHRPMNPVLATPLFVLGGVFTVLFLCRVVIRVQHRRRLREILQTDDQSKFSGTSTIFAWIKKHVLYAPLFSKRHSREFQLLNRIHMGSIPLRLEATLVLGYIATNLLFLFVLVDWWTDYQEKMYQLKYAAGHLAVMNSPALVLTAGRNNPLIPLLGIPFDTFNLLHRWVGRIMIAGALVHMVCVIGAQAAQVSMDAITNELWSKPFYVYGMIALIAFVVIFFQSVSPIRHAFYEAFLHFHIFLAVMAFVGLWYHLRGLAQQRALLATLILWGLERIARLVSIIWRNCGKQRTSATVELLPGDVARVEVAVSRPWKFKAGQYMYLYVPSLGLWTSHPFSVAWTSSDRMTTSEKRDSSDSFNVLLGGPQRTTMSFLIKRRDGFTNKLLRKVHSSEEGKFNATALAEGPFGGLHSLASYGTVLLIAGGIGITHPLSYLREFADGFSDRSMAVRRVTLVWIVRHLEHLDWIQPWMATLLDHPAVEAPNERKQTSYFQLPEFSLSIQVYVTAKGYTTDEYLSDESPWTKSPPSTVSISIKYGKPSFAEVVDVEMAQQVGAMAVSVCGPGGLGDDVRQAIRERQNGRLVDLYEDTFSW</sequence>
<dbReference type="Pfam" id="PF01794">
    <property type="entry name" value="Ferric_reduct"/>
    <property type="match status" value="1"/>
</dbReference>
<gene>
    <name evidence="16" type="ORF">P174DRAFT_455803</name>
</gene>
<feature type="transmembrane region" description="Helical" evidence="14">
    <location>
        <begin position="248"/>
        <end position="269"/>
    </location>
</feature>
<keyword evidence="17" id="KW-1185">Reference proteome</keyword>
<evidence type="ECO:0000256" key="11">
    <source>
        <dbReference type="ARBA" id="ARBA00023128"/>
    </source>
</evidence>
<keyword evidence="5" id="KW-1003">Cell membrane</keyword>
<dbReference type="PANTHER" id="PTHR32361">
    <property type="entry name" value="FERRIC/CUPRIC REDUCTASE TRANSMEMBRANE COMPONENT"/>
    <property type="match status" value="1"/>
</dbReference>
<evidence type="ECO:0000256" key="13">
    <source>
        <dbReference type="ARBA" id="ARBA00048483"/>
    </source>
</evidence>
<dbReference type="SUPFAM" id="SSF63380">
    <property type="entry name" value="Riboflavin synthase domain-like"/>
    <property type="match status" value="1"/>
</dbReference>
<dbReference type="RefSeq" id="XP_024686613.1">
    <property type="nucleotide sequence ID" value="XM_024829364.1"/>
</dbReference>
<dbReference type="InterPro" id="IPR013130">
    <property type="entry name" value="Fe3_Rdtase_TM_dom"/>
</dbReference>
<evidence type="ECO:0000256" key="2">
    <source>
        <dbReference type="ARBA" id="ARBA00006278"/>
    </source>
</evidence>
<feature type="transmembrane region" description="Helical" evidence="14">
    <location>
        <begin position="26"/>
        <end position="47"/>
    </location>
</feature>
<dbReference type="PANTHER" id="PTHR32361:SF27">
    <property type="entry name" value="FAD-BINDING FR-TYPE DOMAIN-CONTAINING PROTEIN-RELATED"/>
    <property type="match status" value="1"/>
</dbReference>
<feature type="domain" description="FAD-binding FR-type" evidence="15">
    <location>
        <begin position="289"/>
        <end position="430"/>
    </location>
</feature>
<reference evidence="17" key="1">
    <citation type="journal article" date="2018" name="Proc. Natl. Acad. Sci. U.S.A.">
        <title>Linking secondary metabolites to gene clusters through genome sequencing of six diverse Aspergillus species.</title>
        <authorList>
            <person name="Kaerboelling I."/>
            <person name="Vesth T.C."/>
            <person name="Frisvad J.C."/>
            <person name="Nybo J.L."/>
            <person name="Theobald S."/>
            <person name="Kuo A."/>
            <person name="Bowyer P."/>
            <person name="Matsuda Y."/>
            <person name="Mondo S."/>
            <person name="Lyhne E.K."/>
            <person name="Kogle M.E."/>
            <person name="Clum A."/>
            <person name="Lipzen A."/>
            <person name="Salamov A."/>
            <person name="Ngan C.Y."/>
            <person name="Daum C."/>
            <person name="Chiniquy J."/>
            <person name="Barry K."/>
            <person name="LaButti K."/>
            <person name="Haridas S."/>
            <person name="Simmons B.A."/>
            <person name="Magnuson J.K."/>
            <person name="Mortensen U.H."/>
            <person name="Larsen T.O."/>
            <person name="Grigoriev I.V."/>
            <person name="Baker S.E."/>
            <person name="Andersen M.R."/>
        </authorList>
    </citation>
    <scope>NUCLEOTIDE SEQUENCE [LARGE SCALE GENOMIC DNA]</scope>
    <source>
        <strain evidence="17">IBT 16806</strain>
    </source>
</reference>
<dbReference type="AlphaFoldDB" id="A0A2I1CK93"/>
<evidence type="ECO:0000256" key="12">
    <source>
        <dbReference type="ARBA" id="ARBA00023136"/>
    </source>
</evidence>
<dbReference type="STRING" id="1392255.A0A2I1CK93"/>
<evidence type="ECO:0000256" key="9">
    <source>
        <dbReference type="ARBA" id="ARBA00023002"/>
    </source>
</evidence>
<dbReference type="EMBL" id="MSZS01000001">
    <property type="protein sequence ID" value="PKX98018.1"/>
    <property type="molecule type" value="Genomic_DNA"/>
</dbReference>
<comment type="subcellular location">
    <subcellularLocation>
        <location evidence="1">Cell membrane</location>
        <topology evidence="1">Multi-pass membrane protein</topology>
    </subcellularLocation>
</comment>
<feature type="transmembrane region" description="Helical" evidence="14">
    <location>
        <begin position="189"/>
        <end position="211"/>
    </location>
</feature>
<comment type="caution">
    <text evidence="16">The sequence shown here is derived from an EMBL/GenBank/DDBJ whole genome shotgun (WGS) entry which is preliminary data.</text>
</comment>
<comment type="similarity">
    <text evidence="2">Belongs to the ferric reductase (FRE) family.</text>
</comment>
<comment type="catalytic activity">
    <reaction evidence="13">
        <text>2 a Fe(II)-siderophore + NADP(+) + H(+) = 2 a Fe(III)-siderophore + NADPH</text>
        <dbReference type="Rhea" id="RHEA:28795"/>
        <dbReference type="Rhea" id="RHEA-COMP:11342"/>
        <dbReference type="Rhea" id="RHEA-COMP:11344"/>
        <dbReference type="ChEBI" id="CHEBI:15378"/>
        <dbReference type="ChEBI" id="CHEBI:29033"/>
        <dbReference type="ChEBI" id="CHEBI:29034"/>
        <dbReference type="ChEBI" id="CHEBI:57783"/>
        <dbReference type="ChEBI" id="CHEBI:58349"/>
        <dbReference type="EC" id="1.16.1.9"/>
    </reaction>
</comment>
<evidence type="ECO:0000256" key="3">
    <source>
        <dbReference type="ARBA" id="ARBA00012668"/>
    </source>
</evidence>
<dbReference type="InterPro" id="IPR051410">
    <property type="entry name" value="Ferric/Cupric_Reductase"/>
</dbReference>
<dbReference type="SFLD" id="SFLDS00052">
    <property type="entry name" value="Ferric_Reductase_Domain"/>
    <property type="match status" value="1"/>
</dbReference>
<feature type="transmembrane region" description="Helical" evidence="14">
    <location>
        <begin position="223"/>
        <end position="242"/>
    </location>
</feature>
<dbReference type="Proteomes" id="UP000234474">
    <property type="component" value="Unassembled WGS sequence"/>
</dbReference>
<evidence type="ECO:0000313" key="17">
    <source>
        <dbReference type="Proteomes" id="UP000234474"/>
    </source>
</evidence>
<dbReference type="SUPFAM" id="SSF52343">
    <property type="entry name" value="Ferredoxin reductase-like, C-terminal NADP-linked domain"/>
    <property type="match status" value="1"/>
</dbReference>
<evidence type="ECO:0000256" key="10">
    <source>
        <dbReference type="ARBA" id="ARBA00023065"/>
    </source>
</evidence>
<dbReference type="InterPro" id="IPR039261">
    <property type="entry name" value="FNR_nucleotide-bd"/>
</dbReference>
<dbReference type="OMA" id="YMYLYMP"/>
<dbReference type="EC" id="1.16.1.9" evidence="3"/>
<dbReference type="InterPro" id="IPR013112">
    <property type="entry name" value="FAD-bd_8"/>
</dbReference>
<evidence type="ECO:0000256" key="14">
    <source>
        <dbReference type="SAM" id="Phobius"/>
    </source>
</evidence>
<dbReference type="PROSITE" id="PS51384">
    <property type="entry name" value="FAD_FR"/>
    <property type="match status" value="1"/>
</dbReference>
<dbReference type="Pfam" id="PF08030">
    <property type="entry name" value="NAD_binding_6"/>
    <property type="match status" value="1"/>
</dbReference>
<evidence type="ECO:0000256" key="4">
    <source>
        <dbReference type="ARBA" id="ARBA00022448"/>
    </source>
</evidence>
<dbReference type="GO" id="GO:0006879">
    <property type="term" value="P:intracellular iron ion homeostasis"/>
    <property type="evidence" value="ECO:0007669"/>
    <property type="project" value="TreeGrafter"/>
</dbReference>
<evidence type="ECO:0000259" key="15">
    <source>
        <dbReference type="PROSITE" id="PS51384"/>
    </source>
</evidence>
<dbReference type="GeneID" id="36536690"/>
<evidence type="ECO:0000256" key="5">
    <source>
        <dbReference type="ARBA" id="ARBA00022475"/>
    </source>
</evidence>
<dbReference type="OrthoDB" id="4494341at2759"/>
<keyword evidence="6 14" id="KW-0812">Transmembrane</keyword>
<keyword evidence="12 14" id="KW-0472">Membrane</keyword>
<keyword evidence="7" id="KW-0249">Electron transport</keyword>
<dbReference type="GO" id="GO:0005886">
    <property type="term" value="C:plasma membrane"/>
    <property type="evidence" value="ECO:0007669"/>
    <property type="project" value="UniProtKB-SubCell"/>
</dbReference>
<dbReference type="GO" id="GO:0052851">
    <property type="term" value="F:ferric-chelate reductase (NADPH) activity"/>
    <property type="evidence" value="ECO:0007669"/>
    <property type="project" value="UniProtKB-EC"/>
</dbReference>
<keyword evidence="11" id="KW-0496">Mitochondrion</keyword>
<keyword evidence="4" id="KW-0813">Transport</keyword>
<dbReference type="InterPro" id="IPR017927">
    <property type="entry name" value="FAD-bd_FR_type"/>
</dbReference>
<proteinExistence type="inferred from homology"/>
<dbReference type="Gene3D" id="2.40.30.10">
    <property type="entry name" value="Translation factors"/>
    <property type="match status" value="1"/>
</dbReference>
<evidence type="ECO:0000256" key="7">
    <source>
        <dbReference type="ARBA" id="ARBA00022982"/>
    </source>
</evidence>
<dbReference type="VEuPathDB" id="FungiDB:P174DRAFT_455803"/>
<organism evidence="16 17">
    <name type="scientific">Aspergillus novofumigatus (strain IBT 16806)</name>
    <dbReference type="NCBI Taxonomy" id="1392255"/>
    <lineage>
        <taxon>Eukaryota</taxon>
        <taxon>Fungi</taxon>
        <taxon>Dikarya</taxon>
        <taxon>Ascomycota</taxon>
        <taxon>Pezizomycotina</taxon>
        <taxon>Eurotiomycetes</taxon>
        <taxon>Eurotiomycetidae</taxon>
        <taxon>Eurotiales</taxon>
        <taxon>Aspergillaceae</taxon>
        <taxon>Aspergillus</taxon>
        <taxon>Aspergillus subgen. Fumigati</taxon>
    </lineage>
</organism>
<dbReference type="CDD" id="cd06186">
    <property type="entry name" value="NOX_Duox_like_FAD_NADP"/>
    <property type="match status" value="1"/>
</dbReference>
<name>A0A2I1CK93_ASPN1</name>
<feature type="transmembrane region" description="Helical" evidence="14">
    <location>
        <begin position="110"/>
        <end position="130"/>
    </location>
</feature>
<dbReference type="InterPro" id="IPR017938">
    <property type="entry name" value="Riboflavin_synthase-like_b-brl"/>
</dbReference>
<dbReference type="GO" id="GO:0006826">
    <property type="term" value="P:iron ion transport"/>
    <property type="evidence" value="ECO:0007669"/>
    <property type="project" value="TreeGrafter"/>
</dbReference>
<dbReference type="GO" id="GO:0015677">
    <property type="term" value="P:copper ion import"/>
    <property type="evidence" value="ECO:0007669"/>
    <property type="project" value="TreeGrafter"/>
</dbReference>
<keyword evidence="8 14" id="KW-1133">Transmembrane helix</keyword>
<evidence type="ECO:0000256" key="8">
    <source>
        <dbReference type="ARBA" id="ARBA00022989"/>
    </source>
</evidence>
<evidence type="ECO:0000256" key="1">
    <source>
        <dbReference type="ARBA" id="ARBA00004651"/>
    </source>
</evidence>
<keyword evidence="10" id="KW-0406">Ion transport</keyword>
<evidence type="ECO:0000256" key="6">
    <source>
        <dbReference type="ARBA" id="ARBA00022692"/>
    </source>
</evidence>
<protein>
    <recommendedName>
        <fullName evidence="3">ferric-chelate reductase (NADPH)</fullName>
        <ecNumber evidence="3">1.16.1.9</ecNumber>
    </recommendedName>
</protein>
<dbReference type="InterPro" id="IPR013121">
    <property type="entry name" value="Fe_red_NAD-bd_6"/>
</dbReference>
<keyword evidence="9" id="KW-0560">Oxidoreductase</keyword>
<evidence type="ECO:0000313" key="16">
    <source>
        <dbReference type="EMBL" id="PKX98018.1"/>
    </source>
</evidence>
<dbReference type="Pfam" id="PF08022">
    <property type="entry name" value="FAD_binding_8"/>
    <property type="match status" value="1"/>
</dbReference>